<reference evidence="3 4" key="1">
    <citation type="journal article" date="2017" name="Genome Biol. Evol.">
        <title>Phytophthora megakarya and P. palmivora, closely related causal agents of cacao black pod rot, underwent increases in genome sizes and gene numbers by different mechanisms.</title>
        <authorList>
            <person name="Ali S.S."/>
            <person name="Shao J."/>
            <person name="Lary D.J."/>
            <person name="Kronmiller B."/>
            <person name="Shen D."/>
            <person name="Strem M.D."/>
            <person name="Amoako-Attah I."/>
            <person name="Akrofi A.Y."/>
            <person name="Begoude B.A."/>
            <person name="Ten Hoopen G.M."/>
            <person name="Coulibaly K."/>
            <person name="Kebe B.I."/>
            <person name="Melnick R.L."/>
            <person name="Guiltinan M.J."/>
            <person name="Tyler B.M."/>
            <person name="Meinhardt L.W."/>
            <person name="Bailey B.A."/>
        </authorList>
    </citation>
    <scope>NUCLEOTIDE SEQUENCE [LARGE SCALE GENOMIC DNA]</scope>
    <source>
        <strain evidence="4">sbr112.9</strain>
    </source>
</reference>
<dbReference type="AlphaFoldDB" id="A0A2P4YFB3"/>
<organism evidence="3 4">
    <name type="scientific">Phytophthora palmivora</name>
    <dbReference type="NCBI Taxonomy" id="4796"/>
    <lineage>
        <taxon>Eukaryota</taxon>
        <taxon>Sar</taxon>
        <taxon>Stramenopiles</taxon>
        <taxon>Oomycota</taxon>
        <taxon>Peronosporomycetes</taxon>
        <taxon>Peronosporales</taxon>
        <taxon>Peronosporaceae</taxon>
        <taxon>Phytophthora</taxon>
    </lineage>
</organism>
<accession>A0A2P4YFB3</accession>
<evidence type="ECO:0000313" key="3">
    <source>
        <dbReference type="EMBL" id="POM76389.1"/>
    </source>
</evidence>
<evidence type="ECO:0000313" key="4">
    <source>
        <dbReference type="Proteomes" id="UP000237271"/>
    </source>
</evidence>
<dbReference type="Proteomes" id="UP000237271">
    <property type="component" value="Unassembled WGS sequence"/>
</dbReference>
<name>A0A2P4YFB3_9STRA</name>
<keyword evidence="4" id="KW-1185">Reference proteome</keyword>
<evidence type="ECO:0000256" key="1">
    <source>
        <dbReference type="SAM" id="MobiDB-lite"/>
    </source>
</evidence>
<gene>
    <name evidence="3" type="ORF">PHPALM_6369</name>
</gene>
<dbReference type="EMBL" id="NCKW01003453">
    <property type="protein sequence ID" value="POM76389.1"/>
    <property type="molecule type" value="Genomic_DNA"/>
</dbReference>
<comment type="caution">
    <text evidence="3">The sequence shown here is derived from an EMBL/GenBank/DDBJ whole genome shotgun (WGS) entry which is preliminary data.</text>
</comment>
<evidence type="ECO:0000259" key="2">
    <source>
        <dbReference type="Pfam" id="PF24626"/>
    </source>
</evidence>
<feature type="region of interest" description="Disordered" evidence="1">
    <location>
        <begin position="113"/>
        <end position="137"/>
    </location>
</feature>
<feature type="domain" description="Tf2-1-like SH3-like" evidence="2">
    <location>
        <begin position="63"/>
        <end position="108"/>
    </location>
</feature>
<dbReference type="InterPro" id="IPR056924">
    <property type="entry name" value="SH3_Tf2-1"/>
</dbReference>
<proteinExistence type="predicted"/>
<dbReference type="Pfam" id="PF24626">
    <property type="entry name" value="SH3_Tf2-1"/>
    <property type="match status" value="1"/>
</dbReference>
<sequence length="137" mass="15136">MKPNHFNGWDLVLLDTKTLARSVGSNYLKHHFIGPFVVLVRHTTAYTVVLPKPMATLAVSSVESGKLKHSFIGPLAVVGRLGAAYTIDLPMSMMVRPLFYVGLLKRYHDAQGPSLQLEEGPGESPPPRIRCRMGKLQ</sequence>
<protein>
    <submittedName>
        <fullName evidence="3">Pol protein</fullName>
    </submittedName>
</protein>